<protein>
    <recommendedName>
        <fullName evidence="5">Protein transport protein SEC31</fullName>
    </recommendedName>
    <alternativeName>
        <fullName evidence="4">Protein transport protein sec31</fullName>
    </alternativeName>
</protein>
<name>A0A067BXS0_SAPPC</name>
<evidence type="ECO:0000256" key="13">
    <source>
        <dbReference type="ARBA" id="ARBA00023329"/>
    </source>
</evidence>
<dbReference type="GO" id="GO:0005198">
    <property type="term" value="F:structural molecule activity"/>
    <property type="evidence" value="ECO:0007669"/>
    <property type="project" value="TreeGrafter"/>
</dbReference>
<dbReference type="Pfam" id="PF12931">
    <property type="entry name" value="TPR_Sec16"/>
    <property type="match status" value="1"/>
</dbReference>
<feature type="compositionally biased region" description="Basic and acidic residues" evidence="16">
    <location>
        <begin position="1150"/>
        <end position="1162"/>
    </location>
</feature>
<dbReference type="STRING" id="695850.A0A067BXS0"/>
<keyword evidence="12" id="KW-0472">Membrane</keyword>
<accession>A0A067BXS0</accession>
<dbReference type="GO" id="GO:0030127">
    <property type="term" value="C:COPII vesicle coat"/>
    <property type="evidence" value="ECO:0007669"/>
    <property type="project" value="TreeGrafter"/>
</dbReference>
<dbReference type="VEuPathDB" id="FungiDB:SPRG_11633"/>
<evidence type="ECO:0000256" key="1">
    <source>
        <dbReference type="ARBA" id="ARBA00004299"/>
    </source>
</evidence>
<feature type="region of interest" description="Disordered" evidence="16">
    <location>
        <begin position="903"/>
        <end position="978"/>
    </location>
</feature>
<dbReference type="SUPFAM" id="SSF50978">
    <property type="entry name" value="WD40 repeat-like"/>
    <property type="match status" value="1"/>
</dbReference>
<keyword evidence="10" id="KW-0931">ER-Golgi transport</keyword>
<dbReference type="OMA" id="WLERPCG"/>
<evidence type="ECO:0000256" key="11">
    <source>
        <dbReference type="ARBA" id="ARBA00022927"/>
    </source>
</evidence>
<feature type="compositionally biased region" description="Polar residues" evidence="16">
    <location>
        <begin position="912"/>
        <end position="940"/>
    </location>
</feature>
<dbReference type="Proteomes" id="UP000030745">
    <property type="component" value="Unassembled WGS sequence"/>
</dbReference>
<comment type="function">
    <text evidence="14">Component of the coat protein complex II (COPII) which promotes the formation of transport vesicles from the endoplasmic reticulum (ER). The coat has two main functions, the physical deformation of the endoplasmic reticulum membrane into vesicles and the selection of cargo molecules.</text>
</comment>
<dbReference type="PROSITE" id="PS00678">
    <property type="entry name" value="WD_REPEATS_1"/>
    <property type="match status" value="2"/>
</dbReference>
<keyword evidence="19" id="KW-1185">Reference proteome</keyword>
<evidence type="ECO:0000256" key="15">
    <source>
        <dbReference type="PROSITE-ProRule" id="PRU00221"/>
    </source>
</evidence>
<evidence type="ECO:0000256" key="2">
    <source>
        <dbReference type="ARBA" id="ARBA00004397"/>
    </source>
</evidence>
<dbReference type="GO" id="GO:0007029">
    <property type="term" value="P:endoplasmic reticulum organization"/>
    <property type="evidence" value="ECO:0007669"/>
    <property type="project" value="TreeGrafter"/>
</dbReference>
<keyword evidence="9" id="KW-0256">Endoplasmic reticulum</keyword>
<gene>
    <name evidence="18" type="ORF">SPRG_11633</name>
</gene>
<proteinExistence type="inferred from homology"/>
<dbReference type="InterPro" id="IPR015943">
    <property type="entry name" value="WD40/YVTN_repeat-like_dom_sf"/>
</dbReference>
<dbReference type="KEGG" id="spar:SPRG_11633"/>
<dbReference type="Gene3D" id="2.130.10.10">
    <property type="entry name" value="YVTN repeat-like/Quinoprotein amine dehydrogenase"/>
    <property type="match status" value="1"/>
</dbReference>
<keyword evidence="8" id="KW-0677">Repeat</keyword>
<dbReference type="Gene3D" id="1.25.40.1030">
    <property type="match status" value="1"/>
</dbReference>
<feature type="domain" description="Sec16 Sec23-binding" evidence="17">
    <location>
        <begin position="556"/>
        <end position="752"/>
    </location>
</feature>
<dbReference type="InterPro" id="IPR036322">
    <property type="entry name" value="WD40_repeat_dom_sf"/>
</dbReference>
<evidence type="ECO:0000313" key="18">
    <source>
        <dbReference type="EMBL" id="KDO23319.1"/>
    </source>
</evidence>
<keyword evidence="7 15" id="KW-0853">WD repeat</keyword>
<dbReference type="InterPro" id="IPR001680">
    <property type="entry name" value="WD40_rpt"/>
</dbReference>
<dbReference type="PROSITE" id="PS50294">
    <property type="entry name" value="WD_REPEATS_REGION"/>
    <property type="match status" value="1"/>
</dbReference>
<dbReference type="GeneID" id="24133657"/>
<dbReference type="GO" id="GO:0005789">
    <property type="term" value="C:endoplasmic reticulum membrane"/>
    <property type="evidence" value="ECO:0007669"/>
    <property type="project" value="UniProtKB-SubCell"/>
</dbReference>
<reference evidence="18 19" key="1">
    <citation type="journal article" date="2013" name="PLoS Genet.">
        <title>Distinctive expansion of potential virulence genes in the genome of the oomycete fish pathogen Saprolegnia parasitica.</title>
        <authorList>
            <person name="Jiang R.H."/>
            <person name="de Bruijn I."/>
            <person name="Haas B.J."/>
            <person name="Belmonte R."/>
            <person name="Lobach L."/>
            <person name="Christie J."/>
            <person name="van den Ackerveken G."/>
            <person name="Bottin A."/>
            <person name="Bulone V."/>
            <person name="Diaz-Moreno S.M."/>
            <person name="Dumas B."/>
            <person name="Fan L."/>
            <person name="Gaulin E."/>
            <person name="Govers F."/>
            <person name="Grenville-Briggs L.J."/>
            <person name="Horner N.R."/>
            <person name="Levin J.Z."/>
            <person name="Mammella M."/>
            <person name="Meijer H.J."/>
            <person name="Morris P."/>
            <person name="Nusbaum C."/>
            <person name="Oome S."/>
            <person name="Phillips A.J."/>
            <person name="van Rooyen D."/>
            <person name="Rzeszutek E."/>
            <person name="Saraiva M."/>
            <person name="Secombes C.J."/>
            <person name="Seidl M.F."/>
            <person name="Snel B."/>
            <person name="Stassen J.H."/>
            <person name="Sykes S."/>
            <person name="Tripathy S."/>
            <person name="van den Berg H."/>
            <person name="Vega-Arreguin J.C."/>
            <person name="Wawra S."/>
            <person name="Young S.K."/>
            <person name="Zeng Q."/>
            <person name="Dieguez-Uribeondo J."/>
            <person name="Russ C."/>
            <person name="Tyler B.M."/>
            <person name="van West P."/>
        </authorList>
    </citation>
    <scope>NUCLEOTIDE SEQUENCE [LARGE SCALE GENOMIC DNA]</scope>
    <source>
        <strain evidence="18 19">CBS 223.65</strain>
    </source>
</reference>
<dbReference type="AlphaFoldDB" id="A0A067BXS0"/>
<evidence type="ECO:0000256" key="7">
    <source>
        <dbReference type="ARBA" id="ARBA00022574"/>
    </source>
</evidence>
<dbReference type="OrthoDB" id="542917at2759"/>
<dbReference type="PROSITE" id="PS50082">
    <property type="entry name" value="WD_REPEATS_2"/>
    <property type="match status" value="2"/>
</dbReference>
<evidence type="ECO:0000256" key="16">
    <source>
        <dbReference type="SAM" id="MobiDB-lite"/>
    </source>
</evidence>
<feature type="repeat" description="WD" evidence="15">
    <location>
        <begin position="175"/>
        <end position="210"/>
    </location>
</feature>
<dbReference type="EMBL" id="KK583255">
    <property type="protein sequence ID" value="KDO23319.1"/>
    <property type="molecule type" value="Genomic_DNA"/>
</dbReference>
<feature type="region of interest" description="Disordered" evidence="16">
    <location>
        <begin position="1095"/>
        <end position="1190"/>
    </location>
</feature>
<evidence type="ECO:0000256" key="12">
    <source>
        <dbReference type="ARBA" id="ARBA00023136"/>
    </source>
</evidence>
<evidence type="ECO:0000256" key="10">
    <source>
        <dbReference type="ARBA" id="ARBA00022892"/>
    </source>
</evidence>
<organism evidence="18 19">
    <name type="scientific">Saprolegnia parasitica (strain CBS 223.65)</name>
    <dbReference type="NCBI Taxonomy" id="695850"/>
    <lineage>
        <taxon>Eukaryota</taxon>
        <taxon>Sar</taxon>
        <taxon>Stramenopiles</taxon>
        <taxon>Oomycota</taxon>
        <taxon>Saprolegniomycetes</taxon>
        <taxon>Saprolegniales</taxon>
        <taxon>Saprolegniaceae</taxon>
        <taxon>Saprolegnia</taxon>
    </lineage>
</organism>
<evidence type="ECO:0000256" key="8">
    <source>
        <dbReference type="ARBA" id="ARBA00022737"/>
    </source>
</evidence>
<dbReference type="InterPro" id="IPR024298">
    <property type="entry name" value="Sec16_Sec23-bd"/>
</dbReference>
<keyword evidence="13" id="KW-0968">Cytoplasmic vesicle</keyword>
<evidence type="ECO:0000256" key="14">
    <source>
        <dbReference type="ARBA" id="ARBA00025471"/>
    </source>
</evidence>
<evidence type="ECO:0000256" key="4">
    <source>
        <dbReference type="ARBA" id="ARBA00013507"/>
    </source>
</evidence>
<dbReference type="InterPro" id="IPR019775">
    <property type="entry name" value="WD40_repeat_CS"/>
</dbReference>
<comment type="similarity">
    <text evidence="3">Belongs to the WD repeat SEC31 family.</text>
</comment>
<sequence>MSLLKEVNAHATVAWSPMKHRSNLMALGSKDGVGVGFDNYGGELQLFSMDFADVSPLPVQLGSIKTSSRFMTMSWADVLKHQSTCELGLLAGGMADGTVSIWDPSKMSNPATQAAAEVGKVARHKGPVNALQFNPHRDSSHLLASGGADGEVFIMSVDKLNAPPQVFTPGGPSYVAQPGNEITCVAWNSQVSYILAAGSQNGTVTIWDLKQKKPWCELKDPQRGAVSAIAWNPSEGMHIITASSDDQRPVLRLWDLRSSTSTPLAELHGHTAGILSISWCPNDPGLVLSTAKDNRTLLWDLFSGQPMFEFPSNSPAAPVGGPGQFFAGGGGGQRRFNVQWSPKIPAVASACTFDGKVQVWGLAGSGGPSTRAPKWLQRPASATFGFGGKLTVVTPYPNPAQSQYQQVKEYRPVHIHKIVTDPATVQAADLLEQALAGKDFKGHCDKKIASSPSDADVWSFMKVLFEDDARQHLLYHLGYDAATIKADADKYLGKTAEPAPIAAAPASASAEDIFAAGSLSTESLSADLPAAAPKDTSARLSPVSLPQYTEASEDVIKRSLLVGDFASAVEVCLQNHQFADALLLACQGGADLWNVAQEACIAAAQARPFMKIVNAMLKSDLGSLVDDSEPELWTETLAILTTYAKSDEFAPLCDRLAAKLEAAGDSASATLCYMCSVNVEKIYSAWVKEAAVQAKTRDPVSVLQDLIEKISIFAQATANPDQDLSPAIAEQFAAYASLMASQGRLDIAARYAKFTDLSCAIIRDRVFHAAPIPGVRAPPFPFADAAAAQPVAPQQQQQPQQRQAPARNTQYAAPAANKSYAAPSNAYAPPAAANAYQAPPAAHATPAANTYPTPVPAPYPNQAYNAPAPAYPGATPGYAAAQGAGYPPAAGYPNPAVAPPAPAQPGYQTYAGQQTSAYGPGSNTGYPNPTATYGPGSNSGRPKPAATYGPGSNSGYPKPGQGFNTPSQPPAAAPVGQFRSGASYGAPAAPPAAAYPGAPQAYAPAQTFGTASQSSVPVTSSRIVTAPVDINRHKTDGFVSSVGNKDLIRKYGNATSAIMSPTEDEKKGFSAPRPARLHGQRLGRRLDHRRDVQWLGRPTGGRLAQPGGAKDACRGPEGQGPHVYQAQCGRAEPERRQEPPRHGRCHRTQRHSERFAHPHGPCDVRLGGAQGLAARHEDAPPARAQALIKR</sequence>
<feature type="region of interest" description="Disordered" evidence="16">
    <location>
        <begin position="787"/>
        <end position="813"/>
    </location>
</feature>
<keyword evidence="6" id="KW-0813">Transport</keyword>
<evidence type="ECO:0000256" key="9">
    <source>
        <dbReference type="ARBA" id="ARBA00022824"/>
    </source>
</evidence>
<feature type="repeat" description="WD" evidence="15">
    <location>
        <begin position="267"/>
        <end position="309"/>
    </location>
</feature>
<dbReference type="RefSeq" id="XP_012205971.1">
    <property type="nucleotide sequence ID" value="XM_012350581.1"/>
</dbReference>
<dbReference type="InterPro" id="IPR040251">
    <property type="entry name" value="SEC31-like"/>
</dbReference>
<evidence type="ECO:0000256" key="6">
    <source>
        <dbReference type="ARBA" id="ARBA00022448"/>
    </source>
</evidence>
<comment type="subcellular location">
    <subcellularLocation>
        <location evidence="1">Cytoplasmic vesicle</location>
        <location evidence="1">COPII-coated vesicle membrane</location>
        <topology evidence="1">Peripheral membrane protein</topology>
        <orientation evidence="1">Cytoplasmic side</orientation>
    </subcellularLocation>
    <subcellularLocation>
        <location evidence="2">Endoplasmic reticulum membrane</location>
        <topology evidence="2">Peripheral membrane protein</topology>
        <orientation evidence="2">Cytoplasmic side</orientation>
    </subcellularLocation>
</comment>
<dbReference type="FunFam" id="2.130.10.10:FF:000526">
    <property type="entry name" value="Protein transport protein SEC31"/>
    <property type="match status" value="1"/>
</dbReference>
<dbReference type="GO" id="GO:0015031">
    <property type="term" value="P:protein transport"/>
    <property type="evidence" value="ECO:0007669"/>
    <property type="project" value="UniProtKB-KW"/>
</dbReference>
<dbReference type="Pfam" id="PF00400">
    <property type="entry name" value="WD40"/>
    <property type="match status" value="3"/>
</dbReference>
<dbReference type="PANTHER" id="PTHR13923">
    <property type="entry name" value="SEC31-RELATED PROTEIN"/>
    <property type="match status" value="1"/>
</dbReference>
<feature type="compositionally biased region" description="Basic and acidic residues" evidence="16">
    <location>
        <begin position="1131"/>
        <end position="1141"/>
    </location>
</feature>
<keyword evidence="11" id="KW-0653">Protein transport</keyword>
<evidence type="ECO:0000313" key="19">
    <source>
        <dbReference type="Proteomes" id="UP000030745"/>
    </source>
</evidence>
<dbReference type="PANTHER" id="PTHR13923:SF11">
    <property type="entry name" value="SECRETORY 31, ISOFORM D"/>
    <property type="match status" value="1"/>
</dbReference>
<evidence type="ECO:0000256" key="5">
    <source>
        <dbReference type="ARBA" id="ARBA00021236"/>
    </source>
</evidence>
<evidence type="ECO:0000259" key="17">
    <source>
        <dbReference type="Pfam" id="PF12931"/>
    </source>
</evidence>
<dbReference type="SMART" id="SM00320">
    <property type="entry name" value="WD40"/>
    <property type="match status" value="5"/>
</dbReference>
<dbReference type="GO" id="GO:0090110">
    <property type="term" value="P:COPII-coated vesicle cargo loading"/>
    <property type="evidence" value="ECO:0007669"/>
    <property type="project" value="TreeGrafter"/>
</dbReference>
<dbReference type="GO" id="GO:0070971">
    <property type="term" value="C:endoplasmic reticulum exit site"/>
    <property type="evidence" value="ECO:0007669"/>
    <property type="project" value="TreeGrafter"/>
</dbReference>
<evidence type="ECO:0000256" key="3">
    <source>
        <dbReference type="ARBA" id="ARBA00009358"/>
    </source>
</evidence>